<feature type="domain" description="3-deoxy-D-manno-octulosonic-acid transferase N-terminal" evidence="3">
    <location>
        <begin position="42"/>
        <end position="222"/>
    </location>
</feature>
<dbReference type="PANTHER" id="PTHR42755">
    <property type="entry name" value="3-DEOXY-MANNO-OCTULOSONATE CYTIDYLYLTRANSFERASE"/>
    <property type="match status" value="1"/>
</dbReference>
<dbReference type="InterPro" id="IPR038107">
    <property type="entry name" value="Glycos_transf_N_sf"/>
</dbReference>
<evidence type="ECO:0000256" key="2">
    <source>
        <dbReference type="SAM" id="Phobius"/>
    </source>
</evidence>
<dbReference type="InterPro" id="IPR039901">
    <property type="entry name" value="Kdotransferase"/>
</dbReference>
<dbReference type="SUPFAM" id="SSF53756">
    <property type="entry name" value="UDP-Glycosyltransferase/glycogen phosphorylase"/>
    <property type="match status" value="1"/>
</dbReference>
<dbReference type="Pfam" id="PF04413">
    <property type="entry name" value="Glycos_transf_N"/>
    <property type="match status" value="1"/>
</dbReference>
<keyword evidence="1" id="KW-0808">Transferase</keyword>
<keyword evidence="2" id="KW-1133">Transmembrane helix</keyword>
<dbReference type="InterPro" id="IPR007507">
    <property type="entry name" value="Glycos_transf_N"/>
</dbReference>
<proteinExistence type="predicted"/>
<protein>
    <recommendedName>
        <fullName evidence="3">3-deoxy-D-manno-octulosonic-acid transferase N-terminal domain-containing protein</fullName>
    </recommendedName>
</protein>
<evidence type="ECO:0000256" key="1">
    <source>
        <dbReference type="ARBA" id="ARBA00022679"/>
    </source>
</evidence>
<name>A0A381WV80_9ZZZZ</name>
<dbReference type="GO" id="GO:0016740">
    <property type="term" value="F:transferase activity"/>
    <property type="evidence" value="ECO:0007669"/>
    <property type="project" value="UniProtKB-KW"/>
</dbReference>
<sequence>MATRFWFVVYNLIFLPLLSGTVKILAPFSRNIKDSLEKREGLWERLENAVSNRDWQKPLLWFHVASAGELLQAQPLIDRCSAQGSECVLTYSSVNAFRWLQRPGQKEMLNLLAAEFLPLDLILNVRRLLGLLQPSRLIWVSYDLWPNLVWEAHRQKIPQSLVSGIVHASSLRTVSFAGRSLFRTLYKCLEHILTVSEADRQRVLSAFPEHTYVEVMGDTRCDSVLERRDNLQVPKLPADAENKLVFIAGSTWPPDEKCVFPGLKDALESHPDLFLIIAPHEPTEDHLSNAENYFSGIPMSRWSNISSDIEQVRILLIDSVGILATLYHHAQMAYVGGAFTTGVHNVLEPAVMGTTVSFGPKHSNSMESLQMLEQGLAACVKNADEFHSWLFNLLDDRKRCKELGKQSREYVEGQAGASEKCFPLLVS</sequence>
<keyword evidence="2" id="KW-0472">Membrane</keyword>
<gene>
    <name evidence="4" type="ORF">METZ01_LOCUS109293</name>
</gene>
<accession>A0A381WV80</accession>
<dbReference type="PANTHER" id="PTHR42755:SF1">
    <property type="entry name" value="3-DEOXY-D-MANNO-OCTULOSONIC ACID TRANSFERASE, MITOCHONDRIAL-RELATED"/>
    <property type="match status" value="1"/>
</dbReference>
<dbReference type="GO" id="GO:0009245">
    <property type="term" value="P:lipid A biosynthetic process"/>
    <property type="evidence" value="ECO:0007669"/>
    <property type="project" value="TreeGrafter"/>
</dbReference>
<dbReference type="AlphaFoldDB" id="A0A381WV80"/>
<organism evidence="4">
    <name type="scientific">marine metagenome</name>
    <dbReference type="NCBI Taxonomy" id="408172"/>
    <lineage>
        <taxon>unclassified sequences</taxon>
        <taxon>metagenomes</taxon>
        <taxon>ecological metagenomes</taxon>
    </lineage>
</organism>
<keyword evidence="2" id="KW-0812">Transmembrane</keyword>
<dbReference type="Gene3D" id="3.40.50.11720">
    <property type="entry name" value="3-Deoxy-D-manno-octulosonic-acid transferase, N-terminal domain"/>
    <property type="match status" value="1"/>
</dbReference>
<dbReference type="GO" id="GO:0005886">
    <property type="term" value="C:plasma membrane"/>
    <property type="evidence" value="ECO:0007669"/>
    <property type="project" value="TreeGrafter"/>
</dbReference>
<reference evidence="4" key="1">
    <citation type="submission" date="2018-05" db="EMBL/GenBank/DDBJ databases">
        <authorList>
            <person name="Lanie J.A."/>
            <person name="Ng W.-L."/>
            <person name="Kazmierczak K.M."/>
            <person name="Andrzejewski T.M."/>
            <person name="Davidsen T.M."/>
            <person name="Wayne K.J."/>
            <person name="Tettelin H."/>
            <person name="Glass J.I."/>
            <person name="Rusch D."/>
            <person name="Podicherti R."/>
            <person name="Tsui H.-C.T."/>
            <person name="Winkler M.E."/>
        </authorList>
    </citation>
    <scope>NUCLEOTIDE SEQUENCE</scope>
</reference>
<dbReference type="Gene3D" id="3.40.50.2000">
    <property type="entry name" value="Glycogen Phosphorylase B"/>
    <property type="match status" value="1"/>
</dbReference>
<feature type="transmembrane region" description="Helical" evidence="2">
    <location>
        <begin position="6"/>
        <end position="26"/>
    </location>
</feature>
<dbReference type="EMBL" id="UINC01013003">
    <property type="protein sequence ID" value="SVA56439.1"/>
    <property type="molecule type" value="Genomic_DNA"/>
</dbReference>
<evidence type="ECO:0000313" key="4">
    <source>
        <dbReference type="EMBL" id="SVA56439.1"/>
    </source>
</evidence>
<evidence type="ECO:0000259" key="3">
    <source>
        <dbReference type="Pfam" id="PF04413"/>
    </source>
</evidence>